<dbReference type="EMBL" id="CP054051">
    <property type="protein sequence ID" value="QKJ26277.1"/>
    <property type="molecule type" value="Genomic_DNA"/>
</dbReference>
<dbReference type="Proteomes" id="UP000305417">
    <property type="component" value="Unassembled WGS sequence"/>
</dbReference>
<dbReference type="AlphaFoldDB" id="A0A7L5JMB2"/>
<keyword evidence="5" id="KW-0808">Transferase</keyword>
<dbReference type="CDD" id="cd06661">
    <property type="entry name" value="GGCT_like"/>
    <property type="match status" value="1"/>
</dbReference>
<name>A0A7L5JMB2_9BACT</name>
<gene>
    <name evidence="5" type="ORF">ACBT_0301</name>
    <name evidence="6" type="ORF">FE247_10015</name>
</gene>
<dbReference type="Proteomes" id="UP000509513">
    <property type="component" value="Chromosome"/>
</dbReference>
<dbReference type="PANTHER" id="PTHR12510">
    <property type="entry name" value="TROPONIN C-AKIN-1 PROTEIN"/>
    <property type="match status" value="1"/>
</dbReference>
<evidence type="ECO:0000259" key="4">
    <source>
        <dbReference type="Pfam" id="PF06094"/>
    </source>
</evidence>
<dbReference type="GO" id="GO:0016740">
    <property type="term" value="F:transferase activity"/>
    <property type="evidence" value="ECO:0007669"/>
    <property type="project" value="UniProtKB-KW"/>
</dbReference>
<feature type="active site" description="Proton acceptor" evidence="2">
    <location>
        <position position="79"/>
    </location>
</feature>
<comment type="similarity">
    <text evidence="1 3">Belongs to the gamma-glutamylcyclotransferase family.</text>
</comment>
<dbReference type="EMBL" id="VBUC01000032">
    <property type="protein sequence ID" value="TLS96322.1"/>
    <property type="molecule type" value="Genomic_DNA"/>
</dbReference>
<dbReference type="RefSeq" id="WP_024774254.1">
    <property type="nucleotide sequence ID" value="NZ_CP054051.1"/>
</dbReference>
<dbReference type="OrthoDB" id="8538589at2"/>
<dbReference type="InterPro" id="IPR036568">
    <property type="entry name" value="GGCT-like_sf"/>
</dbReference>
<keyword evidence="7" id="KW-1185">Reference proteome</keyword>
<dbReference type="PANTHER" id="PTHR12510:SF4">
    <property type="entry name" value="GAMMA-GLUTAMYLAMINECYCLOTRANSFERASE"/>
    <property type="match status" value="1"/>
</dbReference>
<evidence type="ECO:0000256" key="3">
    <source>
        <dbReference type="RuleBase" id="RU367036"/>
    </source>
</evidence>
<dbReference type="KEGG" id="acib:ACBT_0301"/>
<organism evidence="5 8">
    <name type="scientific">Aliarcobacter cibarius</name>
    <dbReference type="NCBI Taxonomy" id="255507"/>
    <lineage>
        <taxon>Bacteria</taxon>
        <taxon>Pseudomonadati</taxon>
        <taxon>Campylobacterota</taxon>
        <taxon>Epsilonproteobacteria</taxon>
        <taxon>Campylobacterales</taxon>
        <taxon>Arcobacteraceae</taxon>
        <taxon>Aliarcobacter</taxon>
    </lineage>
</organism>
<feature type="domain" description="Gamma-glutamylcyclotransferase AIG2-like" evidence="4">
    <location>
        <begin position="6"/>
        <end position="125"/>
    </location>
</feature>
<dbReference type="InterPro" id="IPR013024">
    <property type="entry name" value="GGCT-like"/>
</dbReference>
<reference evidence="6 7" key="1">
    <citation type="submission" date="2019-05" db="EMBL/GenBank/DDBJ databases">
        <title>Arcobacter cibarius and Arcobacter thereius providing challenges in identification an antibiotic susceptibility and Quinolone resistance.</title>
        <authorList>
            <person name="Busch A."/>
            <person name="Hanel I."/>
            <person name="Hotzel H."/>
            <person name="Tomaso H."/>
        </authorList>
    </citation>
    <scope>NUCLEOTIDE SEQUENCE [LARGE SCALE GENOMIC DNA]</scope>
    <source>
        <strain evidence="6 7">16CS0831-2</strain>
    </source>
</reference>
<protein>
    <recommendedName>
        <fullName evidence="3">Gamma-glutamylcyclotransferase family protein</fullName>
    </recommendedName>
</protein>
<evidence type="ECO:0000313" key="6">
    <source>
        <dbReference type="EMBL" id="TLS96322.1"/>
    </source>
</evidence>
<sequence length="135" mass="15993">MKEIYVFTYGTLKRGFSNNHFLNDAIFISNAITCDNYQMYPCSNKNFPFLIKSENVQQIKGEVFKTNSKKVLDDLDYLENYPNLYLKEFIKVKLENNSIVEALVYFKNEKSYLNAVDYSMPINEWNDNYKNSFLI</sequence>
<dbReference type="Gene3D" id="3.10.490.10">
    <property type="entry name" value="Gamma-glutamyl cyclotransferase-like"/>
    <property type="match status" value="1"/>
</dbReference>
<evidence type="ECO:0000256" key="2">
    <source>
        <dbReference type="PIRSR" id="PIRSR639126-1"/>
    </source>
</evidence>
<dbReference type="Pfam" id="PF06094">
    <property type="entry name" value="GGACT"/>
    <property type="match status" value="1"/>
</dbReference>
<dbReference type="InterPro" id="IPR009288">
    <property type="entry name" value="AIG2-like_dom"/>
</dbReference>
<dbReference type="GO" id="GO:0005829">
    <property type="term" value="C:cytosol"/>
    <property type="evidence" value="ECO:0007669"/>
    <property type="project" value="TreeGrafter"/>
</dbReference>
<reference evidence="5 8" key="2">
    <citation type="submission" date="2020-05" db="EMBL/GenBank/DDBJ databases">
        <title>Complete genome sequencing of Campylobacter and Arcobacter type strains.</title>
        <authorList>
            <person name="Miller W.G."/>
            <person name="Yee E."/>
        </authorList>
    </citation>
    <scope>NUCLEOTIDE SEQUENCE [LARGE SCALE GENOMIC DNA]</scope>
    <source>
        <strain evidence="5 8">LMG 21996</strain>
    </source>
</reference>
<evidence type="ECO:0000313" key="5">
    <source>
        <dbReference type="EMBL" id="QKJ26277.1"/>
    </source>
</evidence>
<evidence type="ECO:0000313" key="7">
    <source>
        <dbReference type="Proteomes" id="UP000305417"/>
    </source>
</evidence>
<accession>A0A7L5JMB2</accession>
<dbReference type="SUPFAM" id="SSF110857">
    <property type="entry name" value="Gamma-glutamyl cyclotransferase-like"/>
    <property type="match status" value="1"/>
</dbReference>
<dbReference type="InterPro" id="IPR039126">
    <property type="entry name" value="GGACT"/>
</dbReference>
<proteinExistence type="inferred from homology"/>
<evidence type="ECO:0000256" key="1">
    <source>
        <dbReference type="ARBA" id="ARBA00008861"/>
    </source>
</evidence>
<dbReference type="GO" id="GO:0061929">
    <property type="term" value="F:gamma-glutamylaminecyclotransferase activity"/>
    <property type="evidence" value="ECO:0007669"/>
    <property type="project" value="InterPro"/>
</dbReference>
<evidence type="ECO:0000313" key="8">
    <source>
        <dbReference type="Proteomes" id="UP000509513"/>
    </source>
</evidence>